<evidence type="ECO:0000313" key="1">
    <source>
        <dbReference type="EMBL" id="MBK9982069.1"/>
    </source>
</evidence>
<proteinExistence type="predicted"/>
<dbReference type="AlphaFoldDB" id="A0A9D7SWA6"/>
<reference evidence="1 2" key="1">
    <citation type="submission" date="2020-10" db="EMBL/GenBank/DDBJ databases">
        <title>Connecting structure to function with the recovery of over 1000 high-quality activated sludge metagenome-assembled genomes encoding full-length rRNA genes using long-read sequencing.</title>
        <authorList>
            <person name="Singleton C.M."/>
            <person name="Petriglieri F."/>
            <person name="Kristensen J.M."/>
            <person name="Kirkegaard R.H."/>
            <person name="Michaelsen T.Y."/>
            <person name="Andersen M.H."/>
            <person name="Karst S.M."/>
            <person name="Dueholm M.S."/>
            <person name="Nielsen P.H."/>
            <person name="Albertsen M."/>
        </authorList>
    </citation>
    <scope>NUCLEOTIDE SEQUENCE [LARGE SCALE GENOMIC DNA]</scope>
    <source>
        <strain evidence="1">Ribe_18-Q3-R11-54_MAXAC.273</strain>
    </source>
</reference>
<name>A0A9D7SWA6_9BACT</name>
<dbReference type="Proteomes" id="UP000808337">
    <property type="component" value="Unassembled WGS sequence"/>
</dbReference>
<organism evidence="1 2">
    <name type="scientific">Candidatus Opimibacter skivensis</name>
    <dbReference type="NCBI Taxonomy" id="2982028"/>
    <lineage>
        <taxon>Bacteria</taxon>
        <taxon>Pseudomonadati</taxon>
        <taxon>Bacteroidota</taxon>
        <taxon>Saprospiria</taxon>
        <taxon>Saprospirales</taxon>
        <taxon>Saprospiraceae</taxon>
        <taxon>Candidatus Opimibacter</taxon>
    </lineage>
</organism>
<dbReference type="EMBL" id="JADKGY010000001">
    <property type="protein sequence ID" value="MBK9982069.1"/>
    <property type="molecule type" value="Genomic_DNA"/>
</dbReference>
<gene>
    <name evidence="1" type="ORF">IPP15_06510</name>
</gene>
<protein>
    <submittedName>
        <fullName evidence="1">Uncharacterized protein</fullName>
    </submittedName>
</protein>
<accession>A0A9D7SWA6</accession>
<evidence type="ECO:0000313" key="2">
    <source>
        <dbReference type="Proteomes" id="UP000808337"/>
    </source>
</evidence>
<sequence>MSVPDDIIVFSLLLWGVGAFCNRSYVLQPPGLFDITLRNFAKIMVLGFRQVDGDKVRSDHDDSEANIMFDIYKSNEIEEEVVWKIKVAVSATLHFMKVNLIRKASVEDFMTQNARSRSSMNLFLELLKAAYWENPNDIKSTFGKE</sequence>
<comment type="caution">
    <text evidence="1">The sequence shown here is derived from an EMBL/GenBank/DDBJ whole genome shotgun (WGS) entry which is preliminary data.</text>
</comment>